<organism evidence="5">
    <name type="scientific">Caulobacter sp. (strain K31)</name>
    <dbReference type="NCBI Taxonomy" id="366602"/>
    <lineage>
        <taxon>Bacteria</taxon>
        <taxon>Pseudomonadati</taxon>
        <taxon>Pseudomonadota</taxon>
        <taxon>Alphaproteobacteria</taxon>
        <taxon>Caulobacterales</taxon>
        <taxon>Caulobacteraceae</taxon>
        <taxon>Caulobacter</taxon>
    </lineage>
</organism>
<protein>
    <recommendedName>
        <fullName evidence="3">Carboxylic ester hydrolase</fullName>
        <ecNumber evidence="3">3.1.1.-</ecNumber>
    </recommendedName>
</protein>
<dbReference type="SUPFAM" id="SSF53474">
    <property type="entry name" value="alpha/beta-Hydrolases"/>
    <property type="match status" value="1"/>
</dbReference>
<dbReference type="InterPro" id="IPR050309">
    <property type="entry name" value="Type-B_Carboxylest/Lipase"/>
</dbReference>
<feature type="domain" description="Carboxylesterase type B" evidence="4">
    <location>
        <begin position="41"/>
        <end position="502"/>
    </location>
</feature>
<evidence type="ECO:0000313" key="5">
    <source>
        <dbReference type="EMBL" id="ABZ70823.1"/>
    </source>
</evidence>
<evidence type="ECO:0000256" key="2">
    <source>
        <dbReference type="ARBA" id="ARBA00022801"/>
    </source>
</evidence>
<dbReference type="ESTHER" id="causk-b0t2k2">
    <property type="family name" value="Carb_B_Bacteria"/>
</dbReference>
<dbReference type="EC" id="3.1.1.-" evidence="3"/>
<dbReference type="AlphaFoldDB" id="B0T2K2"/>
<evidence type="ECO:0000259" key="4">
    <source>
        <dbReference type="Pfam" id="PF00135"/>
    </source>
</evidence>
<name>B0T2K2_CAUSK</name>
<dbReference type="STRING" id="366602.Caul_1694"/>
<comment type="similarity">
    <text evidence="1 3">Belongs to the type-B carboxylesterase/lipase family.</text>
</comment>
<dbReference type="HOGENOM" id="CLU_006586_16_4_5"/>
<gene>
    <name evidence="5" type="ordered locus">Caul_1694</name>
</gene>
<accession>B0T2K2</accession>
<feature type="chain" id="PRO_5005122460" description="Carboxylic ester hydrolase" evidence="3">
    <location>
        <begin position="23"/>
        <end position="524"/>
    </location>
</feature>
<dbReference type="InterPro" id="IPR002018">
    <property type="entry name" value="CarbesteraseB"/>
</dbReference>
<dbReference type="eggNOG" id="COG2272">
    <property type="taxonomic scope" value="Bacteria"/>
</dbReference>
<dbReference type="KEGG" id="cak:Caul_1694"/>
<dbReference type="InterPro" id="IPR019826">
    <property type="entry name" value="Carboxylesterase_B_AS"/>
</dbReference>
<dbReference type="Gene3D" id="3.40.50.1820">
    <property type="entry name" value="alpha/beta hydrolase"/>
    <property type="match status" value="1"/>
</dbReference>
<dbReference type="Pfam" id="PF00135">
    <property type="entry name" value="COesterase"/>
    <property type="match status" value="1"/>
</dbReference>
<dbReference type="EMBL" id="CP000927">
    <property type="protein sequence ID" value="ABZ70823.1"/>
    <property type="molecule type" value="Genomic_DNA"/>
</dbReference>
<dbReference type="OrthoDB" id="9775851at2"/>
<dbReference type="GO" id="GO:0016787">
    <property type="term" value="F:hydrolase activity"/>
    <property type="evidence" value="ECO:0007669"/>
    <property type="project" value="UniProtKB-KW"/>
</dbReference>
<feature type="signal peptide" evidence="3">
    <location>
        <begin position="1"/>
        <end position="22"/>
    </location>
</feature>
<sequence precursor="true">MTLRALALPFVALALLAAPAAAQSLPKTLRVTGGEIAAAPAAPDGVRVYKGLPYAAPPVGERRWRPPGPVQPWTGVRPTDAYAPNCVQPKRYGDIDPFTPSMSEDCLYLNVTTAAKPGQALPVFFWIHGGGYGAGSGSEPRHDGEALARKGVVVVTINYRLGVFGFMAHPELTAESPQRASGDQAFSDMIAALRWVKANARTFGGDPDNVTIVGESAGSDAVSRMMISPQARGLFHRAIGESGSAFGTMGDDQTLAQGEAVGLAFAKSLGGDDLARLRARSSAEILAAWTAPNTDFAFGPTLDGWILPASAAQAFATGAQADVPLLTGWNRDEGSLMEGGMFATRSLQQVLAERFGPRVGQALALYPADPPVTARASQQTYAGDVRMGLPTWRWAMAQTRSGKSPVYVYRFDHAPKIPADWFGAANRDKRFGAFHSADIVYVFDHPEIMTAWTTDSTDRRVADLMSSYWVNFARTGDPNGPGLPPWTPYMPDSSPKKLLIGPDTRLVADPDIARLLLLDSASPP</sequence>
<keyword evidence="3" id="KW-0732">Signal</keyword>
<evidence type="ECO:0000256" key="3">
    <source>
        <dbReference type="RuleBase" id="RU361235"/>
    </source>
</evidence>
<dbReference type="PANTHER" id="PTHR11559">
    <property type="entry name" value="CARBOXYLESTERASE"/>
    <property type="match status" value="1"/>
</dbReference>
<dbReference type="InterPro" id="IPR029058">
    <property type="entry name" value="AB_hydrolase_fold"/>
</dbReference>
<proteinExistence type="inferred from homology"/>
<keyword evidence="2 3" id="KW-0378">Hydrolase</keyword>
<reference evidence="5" key="1">
    <citation type="submission" date="2008-01" db="EMBL/GenBank/DDBJ databases">
        <title>Complete sequence of chromosome of Caulobacter sp. K31.</title>
        <authorList>
            <consortium name="US DOE Joint Genome Institute"/>
            <person name="Copeland A."/>
            <person name="Lucas S."/>
            <person name="Lapidus A."/>
            <person name="Barry K."/>
            <person name="Glavina del Rio T."/>
            <person name="Dalin E."/>
            <person name="Tice H."/>
            <person name="Pitluck S."/>
            <person name="Bruce D."/>
            <person name="Goodwin L."/>
            <person name="Thompson L.S."/>
            <person name="Brettin T."/>
            <person name="Detter J.C."/>
            <person name="Han C."/>
            <person name="Schmutz J."/>
            <person name="Larimer F."/>
            <person name="Land M."/>
            <person name="Hauser L."/>
            <person name="Kyrpides N."/>
            <person name="Kim E."/>
            <person name="Stephens C."/>
            <person name="Richardson P."/>
        </authorList>
    </citation>
    <scope>NUCLEOTIDE SEQUENCE [LARGE SCALE GENOMIC DNA]</scope>
    <source>
        <strain evidence="5">K31</strain>
    </source>
</reference>
<dbReference type="PROSITE" id="PS00122">
    <property type="entry name" value="CARBOXYLESTERASE_B_1"/>
    <property type="match status" value="1"/>
</dbReference>
<evidence type="ECO:0000256" key="1">
    <source>
        <dbReference type="ARBA" id="ARBA00005964"/>
    </source>
</evidence>